<dbReference type="SUPFAM" id="SSF52047">
    <property type="entry name" value="RNI-like"/>
    <property type="match status" value="1"/>
</dbReference>
<keyword evidence="1" id="KW-0812">Transmembrane</keyword>
<dbReference type="InterPro" id="IPR032675">
    <property type="entry name" value="LRR_dom_sf"/>
</dbReference>
<organism evidence="2 3">
    <name type="scientific">Pontibacillus chungwhensis</name>
    <dbReference type="NCBI Taxonomy" id="265426"/>
    <lineage>
        <taxon>Bacteria</taxon>
        <taxon>Bacillati</taxon>
        <taxon>Bacillota</taxon>
        <taxon>Bacilli</taxon>
        <taxon>Bacillales</taxon>
        <taxon>Bacillaceae</taxon>
        <taxon>Pontibacillus</taxon>
    </lineage>
</organism>
<evidence type="ECO:0000256" key="1">
    <source>
        <dbReference type="SAM" id="Phobius"/>
    </source>
</evidence>
<dbReference type="EMBL" id="CP126446">
    <property type="protein sequence ID" value="WIF99359.1"/>
    <property type="molecule type" value="Genomic_DNA"/>
</dbReference>
<dbReference type="RefSeq" id="WP_231418026.1">
    <property type="nucleotide sequence ID" value="NZ_CP126446.1"/>
</dbReference>
<dbReference type="Proteomes" id="UP001236652">
    <property type="component" value="Chromosome"/>
</dbReference>
<evidence type="ECO:0000313" key="2">
    <source>
        <dbReference type="EMBL" id="WIF99359.1"/>
    </source>
</evidence>
<dbReference type="Gene3D" id="3.80.10.10">
    <property type="entry name" value="Ribonuclease Inhibitor"/>
    <property type="match status" value="1"/>
</dbReference>
<protein>
    <submittedName>
        <fullName evidence="2">Uncharacterized protein</fullName>
    </submittedName>
</protein>
<keyword evidence="1" id="KW-1133">Transmembrane helix</keyword>
<accession>A0ABY8V3E6</accession>
<proteinExistence type="predicted"/>
<gene>
    <name evidence="2" type="ORF">QNI29_06795</name>
</gene>
<sequence>MKRTNQPVKQAFDEYIGSYTEVTSEDKERFYKWLEGAEEEKSSKKMFILPKVATVFLMLMVVVIISSYINMDQGGSENVTKVEQKEKRVSFQKVSAVVADIQTSFSYNMTKEEAARQFGEGVSYMGQESYLEETEYHRLGDYKELERIEINEDTFLSGDVGVVLVITWDQNQAASADVLYLDKDENIATLSYKSNGMVYENGEFVENRLYPLDASTLLVKSIADSIQVDPASVNVEKLANIQDLTLQKSKSNGFEELTSKDLEVIRSMGQLRSLTLKGVALPIDTILTLESLETLVISNAFITDGSVAKLAEMPNLEKVTLDKDMVIGWKELKEEGIEVENLSKGNGK</sequence>
<evidence type="ECO:0000313" key="3">
    <source>
        <dbReference type="Proteomes" id="UP001236652"/>
    </source>
</evidence>
<reference evidence="2 3" key="1">
    <citation type="submission" date="2023-05" db="EMBL/GenBank/DDBJ databases">
        <title>Comparative genomics reveals the evidence of polycyclic aromatic hydrocarbons degradation in moderately halophilic genus Pontibacillus.</title>
        <authorList>
            <person name="Yang H."/>
            <person name="Qian Z."/>
        </authorList>
    </citation>
    <scope>NUCLEOTIDE SEQUENCE [LARGE SCALE GENOMIC DNA]</scope>
    <source>
        <strain evidence="3">HN14</strain>
    </source>
</reference>
<keyword evidence="1" id="KW-0472">Membrane</keyword>
<keyword evidence="3" id="KW-1185">Reference proteome</keyword>
<feature type="transmembrane region" description="Helical" evidence="1">
    <location>
        <begin position="48"/>
        <end position="69"/>
    </location>
</feature>
<name>A0ABY8V3E6_9BACI</name>